<gene>
    <name evidence="2" type="ORF">E8M01_03620</name>
</gene>
<dbReference type="KEGG" id="pstg:E8M01_03620"/>
<dbReference type="PANTHER" id="PTHR33336">
    <property type="entry name" value="QUINOL MONOOXYGENASE YGIN-RELATED"/>
    <property type="match status" value="1"/>
</dbReference>
<dbReference type="GO" id="GO:0004497">
    <property type="term" value="F:monooxygenase activity"/>
    <property type="evidence" value="ECO:0007669"/>
    <property type="project" value="UniProtKB-KW"/>
</dbReference>
<reference evidence="2 3" key="1">
    <citation type="submission" date="2019-04" db="EMBL/GenBank/DDBJ databases">
        <title>Phreatobacter aquaticus sp. nov.</title>
        <authorList>
            <person name="Choi A."/>
        </authorList>
    </citation>
    <scope>NUCLEOTIDE SEQUENCE [LARGE SCALE GENOMIC DNA]</scope>
    <source>
        <strain evidence="2 3">KCTC 52518</strain>
    </source>
</reference>
<dbReference type="PROSITE" id="PS51725">
    <property type="entry name" value="ABM"/>
    <property type="match status" value="1"/>
</dbReference>
<keyword evidence="2" id="KW-0560">Oxidoreductase</keyword>
<keyword evidence="3" id="KW-1185">Reference proteome</keyword>
<dbReference type="SUPFAM" id="SSF54909">
    <property type="entry name" value="Dimeric alpha+beta barrel"/>
    <property type="match status" value="1"/>
</dbReference>
<feature type="domain" description="ABM" evidence="1">
    <location>
        <begin position="4"/>
        <end position="94"/>
    </location>
</feature>
<sequence length="98" mass="11452">MSELFVIVVLNAKAGREQELRRDLVAVVEPSRNDEGNLRYEVFVDQDDPGRFVFFEHWADQAAQARHHSETDHIRHFQENGAANVEKIEIFYKLDRIA</sequence>
<keyword evidence="2" id="KW-0503">Monooxygenase</keyword>
<proteinExistence type="predicted"/>
<dbReference type="AlphaFoldDB" id="A0A4D7AWS0"/>
<dbReference type="GO" id="GO:0005829">
    <property type="term" value="C:cytosol"/>
    <property type="evidence" value="ECO:0007669"/>
    <property type="project" value="TreeGrafter"/>
</dbReference>
<dbReference type="OrthoDB" id="287932at2"/>
<dbReference type="InterPro" id="IPR007138">
    <property type="entry name" value="ABM_dom"/>
</dbReference>
<dbReference type="Proteomes" id="UP000298781">
    <property type="component" value="Chromosome"/>
</dbReference>
<evidence type="ECO:0000259" key="1">
    <source>
        <dbReference type="PROSITE" id="PS51725"/>
    </source>
</evidence>
<evidence type="ECO:0000313" key="2">
    <source>
        <dbReference type="EMBL" id="QCI63403.1"/>
    </source>
</evidence>
<organism evidence="2 3">
    <name type="scientific">Phreatobacter stygius</name>
    <dbReference type="NCBI Taxonomy" id="1940610"/>
    <lineage>
        <taxon>Bacteria</taxon>
        <taxon>Pseudomonadati</taxon>
        <taxon>Pseudomonadota</taxon>
        <taxon>Alphaproteobacteria</taxon>
        <taxon>Hyphomicrobiales</taxon>
        <taxon>Phreatobacteraceae</taxon>
        <taxon>Phreatobacter</taxon>
    </lineage>
</organism>
<dbReference type="PANTHER" id="PTHR33336:SF3">
    <property type="entry name" value="ABM DOMAIN-CONTAINING PROTEIN"/>
    <property type="match status" value="1"/>
</dbReference>
<protein>
    <submittedName>
        <fullName evidence="2">Antibiotic biosynthesis monooxygenase</fullName>
    </submittedName>
</protein>
<dbReference type="Gene3D" id="3.30.70.100">
    <property type="match status" value="1"/>
</dbReference>
<accession>A0A4D7AWS0</accession>
<dbReference type="InterPro" id="IPR050744">
    <property type="entry name" value="AI-2_Isomerase_LsrG"/>
</dbReference>
<dbReference type="RefSeq" id="WP_136958861.1">
    <property type="nucleotide sequence ID" value="NZ_CP039690.1"/>
</dbReference>
<evidence type="ECO:0000313" key="3">
    <source>
        <dbReference type="Proteomes" id="UP000298781"/>
    </source>
</evidence>
<dbReference type="InterPro" id="IPR011008">
    <property type="entry name" value="Dimeric_a/b-barrel"/>
</dbReference>
<dbReference type="Pfam" id="PF03992">
    <property type="entry name" value="ABM"/>
    <property type="match status" value="1"/>
</dbReference>
<name>A0A4D7AWS0_9HYPH</name>
<dbReference type="EMBL" id="CP039690">
    <property type="protein sequence ID" value="QCI63403.1"/>
    <property type="molecule type" value="Genomic_DNA"/>
</dbReference>